<protein>
    <recommendedName>
        <fullName evidence="2">C2H2-type domain-containing protein</fullName>
    </recommendedName>
</protein>
<gene>
    <name evidence="3" type="ORF">TGEB3V08_LOCUS8244</name>
</gene>
<dbReference type="SUPFAM" id="SSF57667">
    <property type="entry name" value="beta-beta-alpha zinc fingers"/>
    <property type="match status" value="2"/>
</dbReference>
<sequence>MMKIRNLNLNNQDKVELNLSEYSFRGWKQQGGDQRPVTAGEKAHLFHDPFGLVMWLQLEQWTHLKMGSNNSSLRNASNLSNDRSQGVLNPRNPGVDSTSYTVNPFENGASNSLNSVSHNNEKTLLDTVENIGNLLDDLNQDSMDDTMKIRLKNIHHKIEQLDCLDLKENIEKPVNLEYDRHRDNTFDSVSNNSDNEPLQEPFQSNRSQRTLPYEDTLQEMWRKVRELEGGTRDNISYEKGGKQQFSCHLCETMINSPSGVIEHVRSRCHQNNLDKNDVDQNNSGFDQVSNDGESSSVNDLKGFSGLQNKTFGKEKVAEMWRQVLQLEGGNWEHIQFLKIGKFAYRCHLCDIPFVNPENVIEHVSGTTHQDILAKKRVFDKDFDEDHIWSMIPELHRFNREYIHVTGEGASKRFKCKSGKPFREKPPPVHPTEIRTSISPSSVVWLNTTGVLANYATEAGCYKDGGMRRLNQGSGLAQNRARGGPVWTRIEHSVQDPGQMSVSSPNASIIEILKDCSRRLPLLVVTCLVVSVALKSVVVLCAKLCTLGCTRTLFFSYFPLSFARPESQTVLS</sequence>
<feature type="compositionally biased region" description="Low complexity" evidence="1">
    <location>
        <begin position="73"/>
        <end position="84"/>
    </location>
</feature>
<dbReference type="SMART" id="SM00451">
    <property type="entry name" value="ZnF_U1"/>
    <property type="match status" value="2"/>
</dbReference>
<dbReference type="AlphaFoldDB" id="A0A7R9K3L6"/>
<feature type="region of interest" description="Disordered" evidence="1">
    <location>
        <begin position="272"/>
        <end position="301"/>
    </location>
</feature>
<accession>A0A7R9K3L6</accession>
<dbReference type="InterPro" id="IPR036236">
    <property type="entry name" value="Znf_C2H2_sf"/>
</dbReference>
<dbReference type="GO" id="GO:0008270">
    <property type="term" value="F:zinc ion binding"/>
    <property type="evidence" value="ECO:0007669"/>
    <property type="project" value="InterPro"/>
</dbReference>
<dbReference type="GO" id="GO:0003676">
    <property type="term" value="F:nucleic acid binding"/>
    <property type="evidence" value="ECO:0007669"/>
    <property type="project" value="InterPro"/>
</dbReference>
<feature type="domain" description="C2H2-type" evidence="2">
    <location>
        <begin position="247"/>
        <end position="269"/>
    </location>
</feature>
<dbReference type="InterPro" id="IPR003604">
    <property type="entry name" value="Matrin/U1-like-C_Znf_C2H2"/>
</dbReference>
<name>A0A7R9K3L6_TIMGE</name>
<feature type="domain" description="C2H2-type" evidence="2">
    <location>
        <begin position="346"/>
        <end position="368"/>
    </location>
</feature>
<evidence type="ECO:0000313" key="3">
    <source>
        <dbReference type="EMBL" id="CAD7602217.1"/>
    </source>
</evidence>
<proteinExistence type="predicted"/>
<evidence type="ECO:0000256" key="1">
    <source>
        <dbReference type="SAM" id="MobiDB-lite"/>
    </source>
</evidence>
<dbReference type="SMART" id="SM00355">
    <property type="entry name" value="ZnF_C2H2"/>
    <property type="match status" value="2"/>
</dbReference>
<dbReference type="InterPro" id="IPR013087">
    <property type="entry name" value="Znf_C2H2_type"/>
</dbReference>
<feature type="region of interest" description="Disordered" evidence="1">
    <location>
        <begin position="73"/>
        <end position="93"/>
    </location>
</feature>
<feature type="compositionally biased region" description="Polar residues" evidence="1">
    <location>
        <begin position="279"/>
        <end position="298"/>
    </location>
</feature>
<dbReference type="PROSITE" id="PS00028">
    <property type="entry name" value="ZINC_FINGER_C2H2_1"/>
    <property type="match status" value="2"/>
</dbReference>
<organism evidence="3">
    <name type="scientific">Timema genevievae</name>
    <name type="common">Walking stick</name>
    <dbReference type="NCBI Taxonomy" id="629358"/>
    <lineage>
        <taxon>Eukaryota</taxon>
        <taxon>Metazoa</taxon>
        <taxon>Ecdysozoa</taxon>
        <taxon>Arthropoda</taxon>
        <taxon>Hexapoda</taxon>
        <taxon>Insecta</taxon>
        <taxon>Pterygota</taxon>
        <taxon>Neoptera</taxon>
        <taxon>Polyneoptera</taxon>
        <taxon>Phasmatodea</taxon>
        <taxon>Timematodea</taxon>
        <taxon>Timematoidea</taxon>
        <taxon>Timematidae</taxon>
        <taxon>Timema</taxon>
    </lineage>
</organism>
<reference evidence="3" key="1">
    <citation type="submission" date="2020-11" db="EMBL/GenBank/DDBJ databases">
        <authorList>
            <person name="Tran Van P."/>
        </authorList>
    </citation>
    <scope>NUCLEOTIDE SEQUENCE</scope>
</reference>
<feature type="compositionally biased region" description="Polar residues" evidence="1">
    <location>
        <begin position="186"/>
        <end position="210"/>
    </location>
</feature>
<feature type="region of interest" description="Disordered" evidence="1">
    <location>
        <begin position="183"/>
        <end position="211"/>
    </location>
</feature>
<evidence type="ECO:0000259" key="2">
    <source>
        <dbReference type="PROSITE" id="PS00028"/>
    </source>
</evidence>
<dbReference type="EMBL" id="OE843090">
    <property type="protein sequence ID" value="CAD7602217.1"/>
    <property type="molecule type" value="Genomic_DNA"/>
</dbReference>